<name>A0ABR7EX41_9FIRM</name>
<gene>
    <name evidence="2" type="ORF">H8S07_07740</name>
</gene>
<organism evidence="2 3">
    <name type="scientific">Dorea hominis</name>
    <dbReference type="NCBI Taxonomy" id="2763040"/>
    <lineage>
        <taxon>Bacteria</taxon>
        <taxon>Bacillati</taxon>
        <taxon>Bacillota</taxon>
        <taxon>Clostridia</taxon>
        <taxon>Lachnospirales</taxon>
        <taxon>Lachnospiraceae</taxon>
        <taxon>Dorea</taxon>
    </lineage>
</organism>
<evidence type="ECO:0000259" key="1">
    <source>
        <dbReference type="Pfam" id="PF09924"/>
    </source>
</evidence>
<dbReference type="Gene3D" id="3.40.630.30">
    <property type="match status" value="1"/>
</dbReference>
<proteinExistence type="predicted"/>
<evidence type="ECO:0000313" key="3">
    <source>
        <dbReference type="Proteomes" id="UP000647235"/>
    </source>
</evidence>
<dbReference type="Proteomes" id="UP000647235">
    <property type="component" value="Unassembled WGS sequence"/>
</dbReference>
<dbReference type="EMBL" id="JACOOY010000008">
    <property type="protein sequence ID" value="MBC5665170.1"/>
    <property type="molecule type" value="Genomic_DNA"/>
</dbReference>
<protein>
    <submittedName>
        <fullName evidence="2">DUF2156 domain-containing protein</fullName>
    </submittedName>
</protein>
<sequence>MEEYQFKKAALEDKEIIDHYFRHHTSRSCERTFVNLYLWSRQYPVKWAVIENTLVFKSEDENHIAFAFPAGKDEDVKNVIPVLERYCEDRGRTFSMYNVTPDNFERLQEWFPDRYQIEYDRDQADYVYETEKLATLSGKKLHGKRNHINKFKIMYEDRWSYEPMTKGNVEDCFQMALKWRNENGCEEDLEKNAEICVTLNSLRLFEELGLKGGVLRIDGEVAAFTVGEPICSDTFCVHIEKAYAEVQGAYPMINQQFVSHECMDYKYVNREEDTGAEGLRKAKMSYRPVFMVEKGTVTRK</sequence>
<dbReference type="SUPFAM" id="SSF55729">
    <property type="entry name" value="Acyl-CoA N-acyltransferases (Nat)"/>
    <property type="match status" value="2"/>
</dbReference>
<dbReference type="PANTHER" id="PTHR41373:SF1">
    <property type="entry name" value="PHOSPHATIDYLGLYCEROL LYSYLTRANSFERASE C-TERMINAL DOMAIN-CONTAINING PROTEIN"/>
    <property type="match status" value="1"/>
</dbReference>
<comment type="caution">
    <text evidence="2">The sequence shown here is derived from an EMBL/GenBank/DDBJ whole genome shotgun (WGS) entry which is preliminary data.</text>
</comment>
<evidence type="ECO:0000313" key="2">
    <source>
        <dbReference type="EMBL" id="MBC5665170.1"/>
    </source>
</evidence>
<dbReference type="PANTHER" id="PTHR41373">
    <property type="entry name" value="DUF2156 DOMAIN-CONTAINING PROTEIN"/>
    <property type="match status" value="1"/>
</dbReference>
<dbReference type="Pfam" id="PF09924">
    <property type="entry name" value="LPG_synthase_C"/>
    <property type="match status" value="1"/>
</dbReference>
<dbReference type="PIRSF" id="PIRSF018688">
    <property type="entry name" value="UCP018688"/>
    <property type="match status" value="1"/>
</dbReference>
<reference evidence="2 3" key="1">
    <citation type="submission" date="2020-08" db="EMBL/GenBank/DDBJ databases">
        <title>Genome public.</title>
        <authorList>
            <person name="Liu C."/>
            <person name="Sun Q."/>
        </authorList>
    </citation>
    <scope>NUCLEOTIDE SEQUENCE [LARGE SCALE GENOMIC DNA]</scope>
    <source>
        <strain evidence="2 3">NSJ-36</strain>
    </source>
</reference>
<dbReference type="InterPro" id="IPR016181">
    <property type="entry name" value="Acyl_CoA_acyltransferase"/>
</dbReference>
<dbReference type="InterPro" id="IPR016732">
    <property type="entry name" value="UCP018688"/>
</dbReference>
<keyword evidence="3" id="KW-1185">Reference proteome</keyword>
<feature type="domain" description="Phosphatidylglycerol lysyltransferase C-terminal" evidence="1">
    <location>
        <begin position="26"/>
        <end position="290"/>
    </location>
</feature>
<accession>A0ABR7EX41</accession>
<dbReference type="InterPro" id="IPR024320">
    <property type="entry name" value="LPG_synthase_C"/>
</dbReference>
<dbReference type="RefSeq" id="WP_118519447.1">
    <property type="nucleotide sequence ID" value="NZ_JACOOY010000008.1"/>
</dbReference>